<dbReference type="Proteomes" id="UP000052978">
    <property type="component" value="Unassembled WGS sequence"/>
</dbReference>
<dbReference type="SUPFAM" id="SSF117281">
    <property type="entry name" value="Kelch motif"/>
    <property type="match status" value="1"/>
</dbReference>
<dbReference type="PROSITE" id="PS51257">
    <property type="entry name" value="PROKAR_LIPOPROTEIN"/>
    <property type="match status" value="1"/>
</dbReference>
<dbReference type="InterPro" id="IPR015915">
    <property type="entry name" value="Kelch-typ_b-propeller"/>
</dbReference>
<accession>S7N9D6</accession>
<evidence type="ECO:0000256" key="1">
    <source>
        <dbReference type="ARBA" id="ARBA00022441"/>
    </source>
</evidence>
<dbReference type="AlphaFoldDB" id="S7N9D6"/>
<dbReference type="InterPro" id="IPR006652">
    <property type="entry name" value="Kelch_1"/>
</dbReference>
<dbReference type="FunFam" id="2.120.10.80:FF:000100">
    <property type="entry name" value="Kelch-like 11 (Drosophila), isoform CRA_a"/>
    <property type="match status" value="1"/>
</dbReference>
<keyword evidence="3" id="KW-1185">Reference proteome</keyword>
<evidence type="ECO:0000313" key="2">
    <source>
        <dbReference type="EMBL" id="EPQ13661.1"/>
    </source>
</evidence>
<dbReference type="Pfam" id="PF01344">
    <property type="entry name" value="Kelch_1"/>
    <property type="match status" value="1"/>
</dbReference>
<protein>
    <submittedName>
        <fullName evidence="2">Kelch-like protein 11</fullName>
    </submittedName>
</protein>
<dbReference type="EMBL" id="KE163747">
    <property type="protein sequence ID" value="EPQ13661.1"/>
    <property type="molecule type" value="Genomic_DNA"/>
</dbReference>
<proteinExistence type="predicted"/>
<evidence type="ECO:0000313" key="3">
    <source>
        <dbReference type="Proteomes" id="UP000052978"/>
    </source>
</evidence>
<dbReference type="Gene3D" id="2.120.10.80">
    <property type="entry name" value="Kelch-type beta propeller"/>
    <property type="match status" value="1"/>
</dbReference>
<keyword evidence="1" id="KW-0880">Kelch repeat</keyword>
<dbReference type="eggNOG" id="KOG1072">
    <property type="taxonomic scope" value="Eukaryota"/>
</dbReference>
<gene>
    <name evidence="2" type="ORF">D623_10015345</name>
</gene>
<reference evidence="2 3" key="1">
    <citation type="journal article" date="2013" name="Nat. Commun.">
        <title>Genome analysis reveals insights into physiology and longevity of the Brandt's bat Myotis brandtii.</title>
        <authorList>
            <person name="Seim I."/>
            <person name="Fang X."/>
            <person name="Xiong Z."/>
            <person name="Lobanov A.V."/>
            <person name="Huang Z."/>
            <person name="Ma S."/>
            <person name="Feng Y."/>
            <person name="Turanov A.A."/>
            <person name="Zhu Y."/>
            <person name="Lenz T.L."/>
            <person name="Gerashchenko M.V."/>
            <person name="Fan D."/>
            <person name="Hee Yim S."/>
            <person name="Yao X."/>
            <person name="Jordan D."/>
            <person name="Xiong Y."/>
            <person name="Ma Y."/>
            <person name="Lyapunov A.N."/>
            <person name="Chen G."/>
            <person name="Kulakova O.I."/>
            <person name="Sun Y."/>
            <person name="Lee S.G."/>
            <person name="Bronson R.T."/>
            <person name="Moskalev A.A."/>
            <person name="Sunyaev S.R."/>
            <person name="Zhang G."/>
            <person name="Krogh A."/>
            <person name="Wang J."/>
            <person name="Gladyshev V.N."/>
        </authorList>
    </citation>
    <scope>NUCLEOTIDE SEQUENCE [LARGE SCALE GENOMIC DNA]</scope>
</reference>
<organism evidence="2 3">
    <name type="scientific">Myotis brandtii</name>
    <name type="common">Brandt's bat</name>
    <dbReference type="NCBI Taxonomy" id="109478"/>
    <lineage>
        <taxon>Eukaryota</taxon>
        <taxon>Metazoa</taxon>
        <taxon>Chordata</taxon>
        <taxon>Craniata</taxon>
        <taxon>Vertebrata</taxon>
        <taxon>Euteleostomi</taxon>
        <taxon>Mammalia</taxon>
        <taxon>Eutheria</taxon>
        <taxon>Laurasiatheria</taxon>
        <taxon>Chiroptera</taxon>
        <taxon>Yangochiroptera</taxon>
        <taxon>Vespertilionidae</taxon>
        <taxon>Myotis</taxon>
    </lineage>
</organism>
<sequence>MRWNKEFAFYWVMGSWTASCCPKSYSLENEEAVRKIASQVSDEILESLPPEVLSIEGAAICYYKDDVFIIGGWKNSDDIDKQYRKEAYRYCAERKRWMLLPPMPQPRCRATACHVRIPYRYLHGTQRYPMPQNLMWQKDRIRQMQEIHRHALNMRRVPSSQIEC</sequence>
<name>S7N9D6_MYOBR</name>